<evidence type="ECO:0000313" key="2">
    <source>
        <dbReference type="EMBL" id="KAA9028342.1"/>
    </source>
</evidence>
<dbReference type="Pfam" id="PF14356">
    <property type="entry name" value="DUF4403"/>
    <property type="match status" value="1"/>
</dbReference>
<name>A0A5J5HYW0_9SPHN</name>
<dbReference type="EMBL" id="VYQA01000010">
    <property type="protein sequence ID" value="KAA9028342.1"/>
    <property type="molecule type" value="Genomic_DNA"/>
</dbReference>
<evidence type="ECO:0000313" key="3">
    <source>
        <dbReference type="Proteomes" id="UP000325933"/>
    </source>
</evidence>
<dbReference type="Proteomes" id="UP000326364">
    <property type="component" value="Unassembled WGS sequence"/>
</dbReference>
<proteinExistence type="predicted"/>
<accession>A0A5J5HYW0</accession>
<dbReference type="InterPro" id="IPR025515">
    <property type="entry name" value="DUF4403"/>
</dbReference>
<dbReference type="AlphaFoldDB" id="A0A5J5HYW0"/>
<organism evidence="2 3">
    <name type="scientific">Sphingobium limneticum</name>
    <dbReference type="NCBI Taxonomy" id="1007511"/>
    <lineage>
        <taxon>Bacteria</taxon>
        <taxon>Pseudomonadati</taxon>
        <taxon>Pseudomonadota</taxon>
        <taxon>Alphaproteobacteria</taxon>
        <taxon>Sphingomonadales</taxon>
        <taxon>Sphingomonadaceae</taxon>
        <taxon>Sphingobium</taxon>
    </lineage>
</organism>
<sequence>MRALHKTAPVLLTLILCAACQQKPADVAPPRATDPVPAPQEKSLIAVPVDADASALREAIEQAVPRILWTINRREPRCVAPQKVKIFGSAVKVTPPIGCTIVGTVTRGAVSLRGEGRDIIADLPIHASISARDVGGVLKGETATGSAMVQARITVDLARDWTPKGRVRLHYDWTTPPGIDFLGQRIRFTDEADQKLRPIVAKLERDLPRELSKMNLRGEAEKLWRQAFATLALNKENPPVWMRVSPQKIFYNGYTMRGRTIRLDLGMEAITETFVGDRPAPPKPTALPPLDQAPARNRLSFYLPVTADYRQLQPVIQRALSKRASRPFALPGIGPVSARFSNVTCYGATGGRIAVGVDIAARPVDSQKEVHGRIWLAARPVNAANSARVGFVDPVITGNSDGLSGEILLAIGQSPGFSNLIASALGQNFAKDIEELKGKIGRAIAQKREGDFVIHARADRFDIGQIHAYGQGLHLPVRATGKAQISYRPL</sequence>
<evidence type="ECO:0000313" key="1">
    <source>
        <dbReference type="EMBL" id="KAA9015930.1"/>
    </source>
</evidence>
<reference evidence="3 4" key="1">
    <citation type="submission" date="2019-09" db="EMBL/GenBank/DDBJ databases">
        <authorList>
            <person name="Feng G."/>
        </authorList>
    </citation>
    <scope>NUCLEOTIDE SEQUENCE [LARGE SCALE GENOMIC DNA]</scope>
    <source>
        <strain evidence="2 3">KACC 19283</strain>
        <strain evidence="1 4">KACC 19284</strain>
    </source>
</reference>
<dbReference type="EMBL" id="VYQB01000009">
    <property type="protein sequence ID" value="KAA9015930.1"/>
    <property type="molecule type" value="Genomic_DNA"/>
</dbReference>
<comment type="caution">
    <text evidence="2">The sequence shown here is derived from an EMBL/GenBank/DDBJ whole genome shotgun (WGS) entry which is preliminary data.</text>
</comment>
<dbReference type="Proteomes" id="UP000325933">
    <property type="component" value="Unassembled WGS sequence"/>
</dbReference>
<protein>
    <submittedName>
        <fullName evidence="2">DUF4403 family protein</fullName>
    </submittedName>
</protein>
<evidence type="ECO:0000313" key="4">
    <source>
        <dbReference type="Proteomes" id="UP000326364"/>
    </source>
</evidence>
<keyword evidence="4" id="KW-1185">Reference proteome</keyword>
<gene>
    <name evidence="2" type="ORF">F4U95_14125</name>
    <name evidence="1" type="ORF">F4U96_12995</name>
</gene>